<gene>
    <name evidence="2" type="ORF">METZ01_LOCUS429799</name>
</gene>
<organism evidence="2">
    <name type="scientific">marine metagenome</name>
    <dbReference type="NCBI Taxonomy" id="408172"/>
    <lineage>
        <taxon>unclassified sequences</taxon>
        <taxon>metagenomes</taxon>
        <taxon>ecological metagenomes</taxon>
    </lineage>
</organism>
<protein>
    <submittedName>
        <fullName evidence="2">Uncharacterized protein</fullName>
    </submittedName>
</protein>
<feature type="region of interest" description="Disordered" evidence="1">
    <location>
        <begin position="1"/>
        <end position="29"/>
    </location>
</feature>
<dbReference type="AlphaFoldDB" id="A0A382Y233"/>
<reference evidence="2" key="1">
    <citation type="submission" date="2018-05" db="EMBL/GenBank/DDBJ databases">
        <authorList>
            <person name="Lanie J.A."/>
            <person name="Ng W.-L."/>
            <person name="Kazmierczak K.M."/>
            <person name="Andrzejewski T.M."/>
            <person name="Davidsen T.M."/>
            <person name="Wayne K.J."/>
            <person name="Tettelin H."/>
            <person name="Glass J.I."/>
            <person name="Rusch D."/>
            <person name="Podicherti R."/>
            <person name="Tsui H.-C.T."/>
            <person name="Winkler M.E."/>
        </authorList>
    </citation>
    <scope>NUCLEOTIDE SEQUENCE</scope>
</reference>
<evidence type="ECO:0000256" key="1">
    <source>
        <dbReference type="SAM" id="MobiDB-lite"/>
    </source>
</evidence>
<sequence>MPSHLTHHQDEIVETHQKPPQEPSPVGIGVQGAEDIEEEAQQAGMYIISKCDILSPNVDDVVNMIPMIDTVTVYEDISKPYLLCDIAIRDSFGFRETIPI</sequence>
<feature type="non-terminal residue" evidence="2">
    <location>
        <position position="100"/>
    </location>
</feature>
<evidence type="ECO:0000313" key="2">
    <source>
        <dbReference type="EMBL" id="SVD76945.1"/>
    </source>
</evidence>
<name>A0A382Y233_9ZZZZ</name>
<proteinExistence type="predicted"/>
<dbReference type="EMBL" id="UINC01172065">
    <property type="protein sequence ID" value="SVD76945.1"/>
    <property type="molecule type" value="Genomic_DNA"/>
</dbReference>
<accession>A0A382Y233</accession>
<feature type="compositionally biased region" description="Basic and acidic residues" evidence="1">
    <location>
        <begin position="7"/>
        <end position="19"/>
    </location>
</feature>